<keyword evidence="7" id="KW-0813">Transport</keyword>
<gene>
    <name evidence="7" type="ORF">EDD77_12170</name>
</gene>
<evidence type="ECO:0000313" key="7">
    <source>
        <dbReference type="EMBL" id="TCL54566.1"/>
    </source>
</evidence>
<reference evidence="7 8" key="1">
    <citation type="submission" date="2019-03" db="EMBL/GenBank/DDBJ databases">
        <title>Genomic Encyclopedia of Type Strains, Phase IV (KMG-IV): sequencing the most valuable type-strain genomes for metagenomic binning, comparative biology and taxonomic classification.</title>
        <authorList>
            <person name="Goeker M."/>
        </authorList>
    </citation>
    <scope>NUCLEOTIDE SEQUENCE [LARGE SCALE GENOMIC DNA]</scope>
    <source>
        <strain evidence="7 8">DSM 100451</strain>
    </source>
</reference>
<dbReference type="Pfam" id="PF02653">
    <property type="entry name" value="BPD_transp_2"/>
    <property type="match status" value="1"/>
</dbReference>
<dbReference type="GeneID" id="97382058"/>
<feature type="transmembrane region" description="Helical" evidence="6">
    <location>
        <begin position="305"/>
        <end position="323"/>
    </location>
</feature>
<evidence type="ECO:0000256" key="3">
    <source>
        <dbReference type="ARBA" id="ARBA00022692"/>
    </source>
</evidence>
<evidence type="ECO:0000256" key="2">
    <source>
        <dbReference type="ARBA" id="ARBA00022475"/>
    </source>
</evidence>
<evidence type="ECO:0000256" key="6">
    <source>
        <dbReference type="SAM" id="Phobius"/>
    </source>
</evidence>
<keyword evidence="3 6" id="KW-0812">Transmembrane</keyword>
<dbReference type="CDD" id="cd06580">
    <property type="entry name" value="TM_PBP1_transp_TpRbsC_like"/>
    <property type="match status" value="1"/>
</dbReference>
<dbReference type="Proteomes" id="UP000295184">
    <property type="component" value="Unassembled WGS sequence"/>
</dbReference>
<dbReference type="AlphaFoldDB" id="A0A4R1QLQ6"/>
<feature type="transmembrane region" description="Helical" evidence="6">
    <location>
        <begin position="158"/>
        <end position="176"/>
    </location>
</feature>
<feature type="transmembrane region" description="Helical" evidence="6">
    <location>
        <begin position="335"/>
        <end position="355"/>
    </location>
</feature>
<comment type="subcellular location">
    <subcellularLocation>
        <location evidence="1">Cell membrane</location>
        <topology evidence="1">Multi-pass membrane protein</topology>
    </subcellularLocation>
</comment>
<dbReference type="PANTHER" id="PTHR47089">
    <property type="entry name" value="ABC TRANSPORTER, PERMEASE PROTEIN"/>
    <property type="match status" value="1"/>
</dbReference>
<feature type="transmembrane region" description="Helical" evidence="6">
    <location>
        <begin position="68"/>
        <end position="91"/>
    </location>
</feature>
<dbReference type="RefSeq" id="WP_058962720.1">
    <property type="nucleotide sequence ID" value="NZ_CABKVM010000011.1"/>
</dbReference>
<feature type="transmembrane region" description="Helical" evidence="6">
    <location>
        <begin position="98"/>
        <end position="118"/>
    </location>
</feature>
<proteinExistence type="predicted"/>
<dbReference type="EMBL" id="SLUM01000021">
    <property type="protein sequence ID" value="TCL54566.1"/>
    <property type="molecule type" value="Genomic_DNA"/>
</dbReference>
<dbReference type="STRING" id="1650663.GCA_001486665_00185"/>
<accession>A0A4R1QLQ6</accession>
<feature type="transmembrane region" description="Helical" evidence="6">
    <location>
        <begin position="280"/>
        <end position="298"/>
    </location>
</feature>
<feature type="transmembrane region" description="Helical" evidence="6">
    <location>
        <begin position="203"/>
        <end position="223"/>
    </location>
</feature>
<dbReference type="OrthoDB" id="45037at2"/>
<protein>
    <submittedName>
        <fullName evidence="7">Simple sugar transport system permease protein</fullName>
    </submittedName>
</protein>
<feature type="transmembrane region" description="Helical" evidence="6">
    <location>
        <begin position="252"/>
        <end position="274"/>
    </location>
</feature>
<feature type="transmembrane region" description="Helical" evidence="6">
    <location>
        <begin position="27"/>
        <end position="48"/>
    </location>
</feature>
<dbReference type="GO" id="GO:0022857">
    <property type="term" value="F:transmembrane transporter activity"/>
    <property type="evidence" value="ECO:0007669"/>
    <property type="project" value="InterPro"/>
</dbReference>
<sequence>MTGTVKTTKEPLFHVVKHAERSGRQMIGFRLLAVALSIVAGGLFILAIGHNPIAVYGTILEGAFRSKIAIQSTVKFAIPLCICALGVTLAFKMKFWNIGGEGQLIMGAVFASYFALNFPHWNHWVLLLVMLVAGALGGGLWGLLAAAFKVKWGTNETLLTLMLNYIALHLVSYLQAGPWRDPEANGFSKIARFDKNAGMDKVLGVHFGWIIMLVLVALVWIYLKRSKQGYEISVVGESQDTARYAGIHVKKVVLRTMFLSGAIAGIAGVCQVSGSDMTLSMGVAGGVGFTAIIVAWLCQLNPGMILVVSLLFSILEKGSSVVQSTYGLSSDCADVLQGIILFFILGSEFFVRYAFVGRGKKGGAK</sequence>
<dbReference type="InterPro" id="IPR001851">
    <property type="entry name" value="ABC_transp_permease"/>
</dbReference>
<feature type="transmembrane region" description="Helical" evidence="6">
    <location>
        <begin position="124"/>
        <end position="146"/>
    </location>
</feature>
<keyword evidence="7" id="KW-0762">Sugar transport</keyword>
<comment type="caution">
    <text evidence="7">The sequence shown here is derived from an EMBL/GenBank/DDBJ whole genome shotgun (WGS) entry which is preliminary data.</text>
</comment>
<keyword evidence="5 6" id="KW-0472">Membrane</keyword>
<keyword evidence="2" id="KW-1003">Cell membrane</keyword>
<dbReference type="PANTHER" id="PTHR47089:SF1">
    <property type="entry name" value="GUANOSINE ABC TRANSPORTER PERMEASE PROTEIN NUPP"/>
    <property type="match status" value="1"/>
</dbReference>
<evidence type="ECO:0000256" key="1">
    <source>
        <dbReference type="ARBA" id="ARBA00004651"/>
    </source>
</evidence>
<name>A0A4R1QLQ6_9FIRM</name>
<evidence type="ECO:0000256" key="5">
    <source>
        <dbReference type="ARBA" id="ARBA00023136"/>
    </source>
</evidence>
<keyword evidence="4 6" id="KW-1133">Transmembrane helix</keyword>
<dbReference type="GO" id="GO:0005886">
    <property type="term" value="C:plasma membrane"/>
    <property type="evidence" value="ECO:0007669"/>
    <property type="project" value="UniProtKB-SubCell"/>
</dbReference>
<evidence type="ECO:0000313" key="8">
    <source>
        <dbReference type="Proteomes" id="UP000295184"/>
    </source>
</evidence>
<organism evidence="7 8">
    <name type="scientific">Allofournierella massiliensis</name>
    <dbReference type="NCBI Taxonomy" id="1650663"/>
    <lineage>
        <taxon>Bacteria</taxon>
        <taxon>Bacillati</taxon>
        <taxon>Bacillota</taxon>
        <taxon>Clostridia</taxon>
        <taxon>Eubacteriales</taxon>
        <taxon>Oscillospiraceae</taxon>
        <taxon>Allofournierella</taxon>
    </lineage>
</organism>
<evidence type="ECO:0000256" key="4">
    <source>
        <dbReference type="ARBA" id="ARBA00022989"/>
    </source>
</evidence>